<proteinExistence type="predicted"/>
<comment type="caution">
    <text evidence="3">The sequence shown here is derived from an EMBL/GenBank/DDBJ whole genome shotgun (WGS) entry which is preliminary data.</text>
</comment>
<gene>
    <name evidence="3" type="ORF">LX32DRAFT_453858</name>
</gene>
<evidence type="ECO:0000313" key="4">
    <source>
        <dbReference type="Proteomes" id="UP001232148"/>
    </source>
</evidence>
<dbReference type="CDD" id="cd12087">
    <property type="entry name" value="TM_EGFR-like"/>
    <property type="match status" value="1"/>
</dbReference>
<name>A0AAD9HF32_9PEZI</name>
<feature type="transmembrane region" description="Helical" evidence="2">
    <location>
        <begin position="267"/>
        <end position="290"/>
    </location>
</feature>
<feature type="compositionally biased region" description="Polar residues" evidence="1">
    <location>
        <begin position="214"/>
        <end position="223"/>
    </location>
</feature>
<reference evidence="3" key="1">
    <citation type="submission" date="2021-06" db="EMBL/GenBank/DDBJ databases">
        <title>Comparative genomics, transcriptomics and evolutionary studies reveal genomic signatures of adaptation to plant cell wall in hemibiotrophic fungi.</title>
        <authorList>
            <consortium name="DOE Joint Genome Institute"/>
            <person name="Baroncelli R."/>
            <person name="Diaz J.F."/>
            <person name="Benocci T."/>
            <person name="Peng M."/>
            <person name="Battaglia E."/>
            <person name="Haridas S."/>
            <person name="Andreopoulos W."/>
            <person name="Labutti K."/>
            <person name="Pangilinan J."/>
            <person name="Floch G.L."/>
            <person name="Makela M.R."/>
            <person name="Henrissat B."/>
            <person name="Grigoriev I.V."/>
            <person name="Crouch J.A."/>
            <person name="De Vries R.P."/>
            <person name="Sukno S.A."/>
            <person name="Thon M.R."/>
        </authorList>
    </citation>
    <scope>NUCLEOTIDE SEQUENCE</scope>
    <source>
        <strain evidence="3">MAFF235873</strain>
    </source>
</reference>
<feature type="compositionally biased region" description="Polar residues" evidence="1">
    <location>
        <begin position="234"/>
        <end position="249"/>
    </location>
</feature>
<keyword evidence="2" id="KW-1133">Transmembrane helix</keyword>
<dbReference type="AlphaFoldDB" id="A0AAD9HF32"/>
<keyword evidence="2" id="KW-0812">Transmembrane</keyword>
<dbReference type="EMBL" id="MU842901">
    <property type="protein sequence ID" value="KAK2027122.1"/>
    <property type="molecule type" value="Genomic_DNA"/>
</dbReference>
<feature type="compositionally biased region" description="Polar residues" evidence="1">
    <location>
        <begin position="380"/>
        <end position="395"/>
    </location>
</feature>
<organism evidence="3 4">
    <name type="scientific">Colletotrichum zoysiae</name>
    <dbReference type="NCBI Taxonomy" id="1216348"/>
    <lineage>
        <taxon>Eukaryota</taxon>
        <taxon>Fungi</taxon>
        <taxon>Dikarya</taxon>
        <taxon>Ascomycota</taxon>
        <taxon>Pezizomycotina</taxon>
        <taxon>Sordariomycetes</taxon>
        <taxon>Hypocreomycetidae</taxon>
        <taxon>Glomerellales</taxon>
        <taxon>Glomerellaceae</taxon>
        <taxon>Colletotrichum</taxon>
        <taxon>Colletotrichum graminicola species complex</taxon>
    </lineage>
</organism>
<accession>A0AAD9HF32</accession>
<feature type="region of interest" description="Disordered" evidence="1">
    <location>
        <begin position="359"/>
        <end position="434"/>
    </location>
</feature>
<protein>
    <submittedName>
        <fullName evidence="3">Uncharacterized protein</fullName>
    </submittedName>
</protein>
<sequence>MALPVDIPYVAAPSARVFVDESGDNEADGDVAFEPSWRAWPTTQKIPSDGTTMFPDDRMIHFDGTTFGGEDRVIITSNDTHVIKWTTKFSVTIMNAFWLGNEIGERGEVKELFRNKADFSDQSSATSHSSSDSSLTSTRAKREERVILDGDSLSLPVRDLNPSYADANMYIELVWTSGDQSGTTTSGVFALFNGVVPSEEYSATIQRIRNLTSGDDAQLNGSENHGDAALPPATRSTETSALPSSTATGGASIPAIAPNGSGLTPGAIAGVVIGSVFGLSLIAFLVWFFLRQRHRAGQVSDGGTHEYLADKEAHARAAESPHSPYSDDGRQPQQQLEQHHYLHQGGPEVVVGAAERSSLTPFDEEGHTPIATRSMEDTTRSGVASSTPNATTNVSHLIEDGMTEEEIRRLEDEERALDDAIEQAGQGQGRGRKP</sequence>
<feature type="region of interest" description="Disordered" evidence="1">
    <location>
        <begin position="214"/>
        <end position="249"/>
    </location>
</feature>
<dbReference type="Proteomes" id="UP001232148">
    <property type="component" value="Unassembled WGS sequence"/>
</dbReference>
<evidence type="ECO:0000256" key="1">
    <source>
        <dbReference type="SAM" id="MobiDB-lite"/>
    </source>
</evidence>
<evidence type="ECO:0000256" key="2">
    <source>
        <dbReference type="SAM" id="Phobius"/>
    </source>
</evidence>
<feature type="region of interest" description="Disordered" evidence="1">
    <location>
        <begin position="313"/>
        <end position="336"/>
    </location>
</feature>
<evidence type="ECO:0000313" key="3">
    <source>
        <dbReference type="EMBL" id="KAK2027122.1"/>
    </source>
</evidence>
<keyword evidence="2" id="KW-0472">Membrane</keyword>
<feature type="compositionally biased region" description="Basic and acidic residues" evidence="1">
    <location>
        <begin position="313"/>
        <end position="330"/>
    </location>
</feature>
<keyword evidence="4" id="KW-1185">Reference proteome</keyword>
<feature type="region of interest" description="Disordered" evidence="1">
    <location>
        <begin position="121"/>
        <end position="141"/>
    </location>
</feature>
<feature type="compositionally biased region" description="Low complexity" evidence="1">
    <location>
        <begin position="121"/>
        <end position="138"/>
    </location>
</feature>